<protein>
    <recommendedName>
        <fullName evidence="1">UPF0303 protein LRX75_05145</fullName>
    </recommendedName>
</protein>
<dbReference type="Gene3D" id="3.30.450.150">
    <property type="entry name" value="Haem-degrading domain"/>
    <property type="match status" value="1"/>
</dbReference>
<dbReference type="PANTHER" id="PTHR28255">
    <property type="match status" value="1"/>
</dbReference>
<dbReference type="InterPro" id="IPR038084">
    <property type="entry name" value="PduO/GlcC-like_sf"/>
</dbReference>
<reference evidence="2" key="1">
    <citation type="submission" date="2021-12" db="EMBL/GenBank/DDBJ databases">
        <authorList>
            <person name="Li Y."/>
        </authorList>
    </citation>
    <scope>NUCLEOTIDE SEQUENCE</scope>
    <source>
        <strain evidence="2">DKSPLA3</strain>
    </source>
</reference>
<dbReference type="Proteomes" id="UP001139089">
    <property type="component" value="Unassembled WGS sequence"/>
</dbReference>
<dbReference type="HAMAP" id="MF_00761">
    <property type="entry name" value="UPF0303"/>
    <property type="match status" value="1"/>
</dbReference>
<dbReference type="EMBL" id="JAJOZR010000002">
    <property type="protein sequence ID" value="MCD7108428.1"/>
    <property type="molecule type" value="Genomic_DNA"/>
</dbReference>
<dbReference type="SUPFAM" id="SSF143744">
    <property type="entry name" value="GlcG-like"/>
    <property type="match status" value="1"/>
</dbReference>
<proteinExistence type="inferred from homology"/>
<comment type="caution">
    <text evidence="2">The sequence shown here is derived from an EMBL/GenBank/DDBJ whole genome shotgun (WGS) entry which is preliminary data.</text>
</comment>
<dbReference type="InterPro" id="IPR010371">
    <property type="entry name" value="YBR137W-like"/>
</dbReference>
<dbReference type="PIRSF" id="PIRSF008757">
    <property type="entry name" value="UCP008757"/>
    <property type="match status" value="1"/>
</dbReference>
<dbReference type="RefSeq" id="WP_231812447.1">
    <property type="nucleotide sequence ID" value="NZ_JAJOZR010000002.1"/>
</dbReference>
<dbReference type="NCBIfam" id="NF002696">
    <property type="entry name" value="PRK02487.1-5"/>
    <property type="match status" value="1"/>
</dbReference>
<comment type="similarity">
    <text evidence="1">Belongs to the UPF0303 family.</text>
</comment>
<evidence type="ECO:0000256" key="1">
    <source>
        <dbReference type="HAMAP-Rule" id="MF_00761"/>
    </source>
</evidence>
<name>A0A9X1NQB4_9HYPH</name>
<dbReference type="InterPro" id="IPR005624">
    <property type="entry name" value="PduO/GlcC-like"/>
</dbReference>
<organism evidence="2 3">
    <name type="scientific">Rhizobium quercicola</name>
    <dbReference type="NCBI Taxonomy" id="2901226"/>
    <lineage>
        <taxon>Bacteria</taxon>
        <taxon>Pseudomonadati</taxon>
        <taxon>Pseudomonadota</taxon>
        <taxon>Alphaproteobacteria</taxon>
        <taxon>Hyphomicrobiales</taxon>
        <taxon>Rhizobiaceae</taxon>
        <taxon>Rhizobium/Agrobacterium group</taxon>
        <taxon>Rhizobium</taxon>
    </lineage>
</organism>
<evidence type="ECO:0000313" key="3">
    <source>
        <dbReference type="Proteomes" id="UP001139089"/>
    </source>
</evidence>
<evidence type="ECO:0000313" key="2">
    <source>
        <dbReference type="EMBL" id="MCD7108428.1"/>
    </source>
</evidence>
<dbReference type="Pfam" id="PF03928">
    <property type="entry name" value="HbpS-like"/>
    <property type="match status" value="1"/>
</dbReference>
<dbReference type="PANTHER" id="PTHR28255:SF1">
    <property type="entry name" value="UPF0303 PROTEIN YBR137W"/>
    <property type="match status" value="1"/>
</dbReference>
<sequence length="166" mass="17575">MTASLETDIARVALQEKTLTFARFDADVAWALGLRLRDMAAAASLGVVIDVSLLSMPLFYAALEGTSPDNANWVRRKRNCVARFFRSSYATGLALARDGRSLQDKFGLSDADFAAHGGSFPITVAGAGCIGAVTVSGLPQRQDHAMVVEALAGHLGHDLAGLRLDV</sequence>
<dbReference type="AlphaFoldDB" id="A0A9X1NQB4"/>
<gene>
    <name evidence="2" type="ORF">LRX75_05145</name>
</gene>
<keyword evidence="3" id="KW-1185">Reference proteome</keyword>
<accession>A0A9X1NQB4</accession>